<keyword evidence="5" id="KW-1185">Reference proteome</keyword>
<keyword evidence="1 2" id="KW-0732">Signal</keyword>
<evidence type="ECO:0000256" key="2">
    <source>
        <dbReference type="SAM" id="SignalP"/>
    </source>
</evidence>
<feature type="chain" id="PRO_5020377959" evidence="2">
    <location>
        <begin position="23"/>
        <end position="263"/>
    </location>
</feature>
<dbReference type="EMBL" id="SMYL01000001">
    <property type="protein sequence ID" value="TDK68109.1"/>
    <property type="molecule type" value="Genomic_DNA"/>
</dbReference>
<accession>A0A4R5W511</accession>
<dbReference type="Gene3D" id="3.40.190.10">
    <property type="entry name" value="Periplasmic binding protein-like II"/>
    <property type="match status" value="2"/>
</dbReference>
<evidence type="ECO:0000259" key="3">
    <source>
        <dbReference type="SMART" id="SM00062"/>
    </source>
</evidence>
<dbReference type="PANTHER" id="PTHR35936:SF25">
    <property type="entry name" value="ABC TRANSPORTER SUBSTRATE-BINDING PROTEIN"/>
    <property type="match status" value="1"/>
</dbReference>
<dbReference type="Proteomes" id="UP000294829">
    <property type="component" value="Unassembled WGS sequence"/>
</dbReference>
<feature type="domain" description="Solute-binding protein family 3/N-terminal" evidence="3">
    <location>
        <begin position="27"/>
        <end position="259"/>
    </location>
</feature>
<dbReference type="Pfam" id="PF00497">
    <property type="entry name" value="SBP_bac_3"/>
    <property type="match status" value="1"/>
</dbReference>
<proteinExistence type="predicted"/>
<evidence type="ECO:0000313" key="5">
    <source>
        <dbReference type="Proteomes" id="UP000294829"/>
    </source>
</evidence>
<dbReference type="OrthoDB" id="8779113at2"/>
<dbReference type="PANTHER" id="PTHR35936">
    <property type="entry name" value="MEMBRANE-BOUND LYTIC MUREIN TRANSGLYCOSYLASE F"/>
    <property type="match status" value="1"/>
</dbReference>
<dbReference type="AlphaFoldDB" id="A0A4R5W511"/>
<dbReference type="InterPro" id="IPR001638">
    <property type="entry name" value="Solute-binding_3/MltF_N"/>
</dbReference>
<reference evidence="4 5" key="1">
    <citation type="submission" date="2019-03" db="EMBL/GenBank/DDBJ databases">
        <title>Sapientia aquatica gen. nov., sp. nov., isolated from a crater lake.</title>
        <authorList>
            <person name="Felfoldi T."/>
            <person name="Szabo A."/>
            <person name="Toth E."/>
            <person name="Schumann P."/>
            <person name="Keki Z."/>
            <person name="Marialigeti K."/>
            <person name="Mathe I."/>
        </authorList>
    </citation>
    <scope>NUCLEOTIDE SEQUENCE [LARGE SCALE GENOMIC DNA]</scope>
    <source>
        <strain evidence="4 5">SA-152</strain>
    </source>
</reference>
<dbReference type="SMART" id="SM00062">
    <property type="entry name" value="PBPb"/>
    <property type="match status" value="1"/>
</dbReference>
<feature type="signal peptide" evidence="2">
    <location>
        <begin position="1"/>
        <end position="22"/>
    </location>
</feature>
<gene>
    <name evidence="4" type="ORF">E2I14_00720</name>
</gene>
<dbReference type="RefSeq" id="WP_133324450.1">
    <property type="nucleotide sequence ID" value="NZ_SMYL01000001.1"/>
</dbReference>
<protein>
    <submittedName>
        <fullName evidence="4">Transporter substrate-binding domain-containing protein</fullName>
    </submittedName>
</protein>
<evidence type="ECO:0000256" key="1">
    <source>
        <dbReference type="ARBA" id="ARBA00022729"/>
    </source>
</evidence>
<dbReference type="SUPFAM" id="SSF53850">
    <property type="entry name" value="Periplasmic binding protein-like II"/>
    <property type="match status" value="1"/>
</dbReference>
<name>A0A4R5W511_9BURK</name>
<evidence type="ECO:0000313" key="4">
    <source>
        <dbReference type="EMBL" id="TDK68109.1"/>
    </source>
</evidence>
<sequence length="263" mass="29466">MFRLCLALVISVLCLAPPSARGSDAPPITICADPDPPPWTYWKLDAHGKKTGEFIGSSVDIVRAVFSQLHREVKFIGDLPWKRCLYEVENGQIDFAMDAYFDTARAAVFDYSIHYSTLTPQLFYLTANPLIINSVGDLKKYHGCGILGSSYMHYGLTDKDLDLGSGYDSLYRKIHARRCDYFLEELEVISGFKLIGRNYIDDSLVSHKSVLGAVAPSKYLITVKNGKNSHLLVEINAALNDIIKSGQAQRIWEKYSPGIPFKY</sequence>
<comment type="caution">
    <text evidence="4">The sequence shown here is derived from an EMBL/GenBank/DDBJ whole genome shotgun (WGS) entry which is preliminary data.</text>
</comment>
<organism evidence="4 5">
    <name type="scientific">Sapientia aquatica</name>
    <dbReference type="NCBI Taxonomy" id="1549640"/>
    <lineage>
        <taxon>Bacteria</taxon>
        <taxon>Pseudomonadati</taxon>
        <taxon>Pseudomonadota</taxon>
        <taxon>Betaproteobacteria</taxon>
        <taxon>Burkholderiales</taxon>
        <taxon>Oxalobacteraceae</taxon>
        <taxon>Sapientia</taxon>
    </lineage>
</organism>